<comment type="subcellular location">
    <subcellularLocation>
        <location evidence="2">Cell membrane</location>
        <topology evidence="2">Lipid-anchor</topology>
        <topology evidence="2">GPI-anchor</topology>
    </subcellularLocation>
</comment>
<feature type="domain" description="Trypanosome variant surface glycoprotein B-type N-terminal" evidence="11">
    <location>
        <begin position="18"/>
        <end position="366"/>
    </location>
</feature>
<organism evidence="12">
    <name type="scientific">Trypanosoma brucei</name>
    <dbReference type="NCBI Taxonomy" id="5691"/>
    <lineage>
        <taxon>Eukaryota</taxon>
        <taxon>Discoba</taxon>
        <taxon>Euglenozoa</taxon>
        <taxon>Kinetoplastea</taxon>
        <taxon>Metakinetoplastina</taxon>
        <taxon>Trypanosomatida</taxon>
        <taxon>Trypanosomatidae</taxon>
        <taxon>Trypanosoma</taxon>
    </lineage>
</organism>
<keyword evidence="3" id="KW-1003">Cell membrane</keyword>
<dbReference type="VEuPathDB" id="TriTrypDB:Tb427_000384300"/>
<dbReference type="GO" id="GO:0005886">
    <property type="term" value="C:plasma membrane"/>
    <property type="evidence" value="ECO:0007669"/>
    <property type="project" value="UniProtKB-SubCell"/>
</dbReference>
<evidence type="ECO:0000313" key="12">
    <source>
        <dbReference type="EMBL" id="AGH59860.1"/>
    </source>
</evidence>
<dbReference type="VEuPathDB" id="TriTrypDB:Tbg972.8.40"/>
<feature type="region of interest" description="Disordered" evidence="9">
    <location>
        <begin position="87"/>
        <end position="107"/>
    </location>
</feature>
<feature type="compositionally biased region" description="Polar residues" evidence="9">
    <location>
        <begin position="392"/>
        <end position="411"/>
    </location>
</feature>
<evidence type="ECO:0000256" key="1">
    <source>
        <dbReference type="ARBA" id="ARBA00002523"/>
    </source>
</evidence>
<sequence>MMTVFISPKKIAIIAAVLCSNINLADAKADAGVNAATFHALCSALQLGDGQITVQPPIVAKPKPPTEIYTLNMTLADESWQKTLYKAGKDSKPPTAAEQPANLNGDWKEKWSTWTTAAIATNTKGEADKIKKEHGLDTTAASQIREISVEISQIADASFDVYSAAANSEETKSDEDIIKELRDALTGDGKTGSEPVDSTKAFTTTGQNYAQACETGTTTAAKTALGALFCLCVVPNSQSNKPCIAEYTHPTWNVAGEPNSGTYTSLRKMCQQRHANTISAHKVTAAVEAIENKLTGASSTAMLGEGAATCDGSDTGACIKYQNAATSAVVNFEKILWLKKMKTVAQWLQQREQRNTANKLATEELERLKRLVSKIATHATRRPKTPQAHVPPSTTNTANSKPKQETDCPTITNPQDCKPAIGCIYNTTTNKCEKDPKSAVVQANQATGGSSPASGCARHGADKAKCENDKKCKLEGKMQGFWFLYIRNWLGWLFLL</sequence>
<evidence type="ECO:0000256" key="5">
    <source>
        <dbReference type="ARBA" id="ARBA00022729"/>
    </source>
</evidence>
<evidence type="ECO:0000256" key="9">
    <source>
        <dbReference type="SAM" id="MobiDB-lite"/>
    </source>
</evidence>
<name>M4TAC5_9TRYP</name>
<evidence type="ECO:0000256" key="6">
    <source>
        <dbReference type="ARBA" id="ARBA00023136"/>
    </source>
</evidence>
<evidence type="ECO:0000256" key="3">
    <source>
        <dbReference type="ARBA" id="ARBA00022475"/>
    </source>
</evidence>
<dbReference type="Pfam" id="PF13206">
    <property type="entry name" value="VSG_B"/>
    <property type="match status" value="1"/>
</dbReference>
<reference evidence="12" key="1">
    <citation type="submission" date="2013-02" db="EMBL/GenBank/DDBJ databases">
        <authorList>
            <person name="Cross G.A.M."/>
            <person name="Kim H.-S."/>
            <person name="Wickstead B."/>
        </authorList>
    </citation>
    <scope>NUCLEOTIDE SEQUENCE</scope>
    <source>
        <strain evidence="12">Lister 427</strain>
    </source>
</reference>
<keyword evidence="4" id="KW-0336">GPI-anchor</keyword>
<dbReference type="GO" id="GO:0098552">
    <property type="term" value="C:side of membrane"/>
    <property type="evidence" value="ECO:0007669"/>
    <property type="project" value="UniProtKB-KW"/>
</dbReference>
<evidence type="ECO:0000259" key="11">
    <source>
        <dbReference type="Pfam" id="PF13206"/>
    </source>
</evidence>
<evidence type="ECO:0000256" key="10">
    <source>
        <dbReference type="SAM" id="SignalP"/>
    </source>
</evidence>
<keyword evidence="5 10" id="KW-0732">Signal</keyword>
<dbReference type="EMBL" id="KC612429">
    <property type="protein sequence ID" value="AGH59860.1"/>
    <property type="molecule type" value="Genomic_DNA"/>
</dbReference>
<keyword evidence="6" id="KW-0472">Membrane</keyword>
<reference evidence="12" key="2">
    <citation type="journal article" date="2014" name="Mol. Biochem. Parasitol.">
        <title>Capturing the variant surface glycoprotein repertoire (the VSGnome) of Trypanosoma brucei Lister 427.</title>
        <authorList>
            <person name="Cross G.A."/>
            <person name="Kim H.S."/>
            <person name="Wickstead B."/>
        </authorList>
    </citation>
    <scope>NUCLEOTIDE SEQUENCE</scope>
    <source>
        <strain evidence="12">Lister 427</strain>
    </source>
</reference>
<feature type="signal peptide" evidence="10">
    <location>
        <begin position="1"/>
        <end position="27"/>
    </location>
</feature>
<keyword evidence="7" id="KW-0325">Glycoprotein</keyword>
<evidence type="ECO:0000256" key="2">
    <source>
        <dbReference type="ARBA" id="ARBA00004609"/>
    </source>
</evidence>
<dbReference type="InterPro" id="IPR025932">
    <property type="entry name" value="Trypano_VSG_B_N_dom"/>
</dbReference>
<protein>
    <submittedName>
        <fullName evidence="12">Variant surface glycoprotein 501</fullName>
    </submittedName>
</protein>
<keyword evidence="8" id="KW-0449">Lipoprotein</keyword>
<accession>M4TAC5</accession>
<proteinExistence type="predicted"/>
<evidence type="ECO:0000256" key="4">
    <source>
        <dbReference type="ARBA" id="ARBA00022622"/>
    </source>
</evidence>
<evidence type="ECO:0000256" key="7">
    <source>
        <dbReference type="ARBA" id="ARBA00023180"/>
    </source>
</evidence>
<evidence type="ECO:0000256" key="8">
    <source>
        <dbReference type="ARBA" id="ARBA00023288"/>
    </source>
</evidence>
<dbReference type="AlphaFoldDB" id="M4TAC5"/>
<comment type="function">
    <text evidence="1">VSG forms a coat on the surface of the parasite. The trypanosome evades the immune response of the host by expressing a series of antigenically distinct VSGs from an estimated 1000 VSG genes.</text>
</comment>
<feature type="chain" id="PRO_5004058274" evidence="10">
    <location>
        <begin position="28"/>
        <end position="496"/>
    </location>
</feature>
<feature type="region of interest" description="Disordered" evidence="9">
    <location>
        <begin position="376"/>
        <end position="411"/>
    </location>
</feature>